<gene>
    <name evidence="1" type="ORF">OTERR_22330</name>
</gene>
<proteinExistence type="predicted"/>
<reference evidence="1 2" key="1">
    <citation type="submission" date="2017-07" db="EMBL/GenBank/DDBJ databases">
        <title>Complete genome sequence of Oryzomicrobium terrae TPP412.</title>
        <authorList>
            <person name="Chiu L.-W."/>
            <person name="Lo K.-J."/>
            <person name="Tsai Y.-M."/>
            <person name="Lin S.-S."/>
            <person name="Kuo C.-H."/>
            <person name="Liu C.-T."/>
        </authorList>
    </citation>
    <scope>NUCLEOTIDE SEQUENCE [LARGE SCALE GENOMIC DNA]</scope>
    <source>
        <strain evidence="1 2">TPP412</strain>
    </source>
</reference>
<dbReference type="EMBL" id="CP022579">
    <property type="protein sequence ID" value="QEL65709.1"/>
    <property type="molecule type" value="Genomic_DNA"/>
</dbReference>
<protein>
    <recommendedName>
        <fullName evidence="3">Uracil-DNA glycosylase-like domain-containing protein</fullName>
    </recommendedName>
</protein>
<organism evidence="1 2">
    <name type="scientific">Oryzomicrobium terrae</name>
    <dbReference type="NCBI Taxonomy" id="1735038"/>
    <lineage>
        <taxon>Bacteria</taxon>
        <taxon>Pseudomonadati</taxon>
        <taxon>Pseudomonadota</taxon>
        <taxon>Betaproteobacteria</taxon>
        <taxon>Rhodocyclales</taxon>
        <taxon>Rhodocyclaceae</taxon>
        <taxon>Oryzomicrobium</taxon>
    </lineage>
</organism>
<evidence type="ECO:0008006" key="3">
    <source>
        <dbReference type="Google" id="ProtNLM"/>
    </source>
</evidence>
<dbReference type="KEGG" id="otr:OTERR_22330"/>
<evidence type="ECO:0000313" key="2">
    <source>
        <dbReference type="Proteomes" id="UP000323671"/>
    </source>
</evidence>
<sequence>MLNVLHPVVTKDYPENKQGGVMVCGINFGYSEEDKSRDDSGSSLKVEPLSFFSDMAVNKTRFRDRLLTWLSSWGVDLATSSGSEGGLERSFFQTNWLNTQTNSVSSDGVISNDLLVKEAGGILDLMQDRKPKLIILVGSCLIEVLNDIRIRERVELILGERSGNAIIHRVDFPAMQGRKFKVFTQSFGNAKVIGLPHVQSRGLTNEYMARFDGVFKGVWV</sequence>
<dbReference type="AlphaFoldDB" id="A0A5C1EAQ8"/>
<dbReference type="Proteomes" id="UP000323671">
    <property type="component" value="Chromosome"/>
</dbReference>
<keyword evidence="2" id="KW-1185">Reference proteome</keyword>
<accession>A0A5C1EAQ8</accession>
<evidence type="ECO:0000313" key="1">
    <source>
        <dbReference type="EMBL" id="QEL65709.1"/>
    </source>
</evidence>
<name>A0A5C1EAQ8_9RHOO</name>